<dbReference type="InterPro" id="IPR041470">
    <property type="entry name" value="GCP_N"/>
</dbReference>
<evidence type="ECO:0000256" key="4">
    <source>
        <dbReference type="ARBA" id="ARBA00023212"/>
    </source>
</evidence>
<feature type="compositionally biased region" description="Polar residues" evidence="6">
    <location>
        <begin position="477"/>
        <end position="486"/>
    </location>
</feature>
<evidence type="ECO:0000256" key="2">
    <source>
        <dbReference type="ARBA" id="ARBA00022490"/>
    </source>
</evidence>
<dbReference type="GO" id="GO:0005874">
    <property type="term" value="C:microtubule"/>
    <property type="evidence" value="ECO:0007669"/>
    <property type="project" value="UniProtKB-KW"/>
</dbReference>
<dbReference type="AlphaFoldDB" id="A0A9E7L6B2"/>
<feature type="region of interest" description="Disordered" evidence="6">
    <location>
        <begin position="160"/>
        <end position="180"/>
    </location>
</feature>
<dbReference type="GO" id="GO:0031122">
    <property type="term" value="P:cytoplasmic microtubule organization"/>
    <property type="evidence" value="ECO:0007669"/>
    <property type="project" value="TreeGrafter"/>
</dbReference>
<dbReference type="Pfam" id="PF04130">
    <property type="entry name" value="GCP_C_terminal"/>
    <property type="match status" value="2"/>
</dbReference>
<dbReference type="InterPro" id="IPR007259">
    <property type="entry name" value="GCP"/>
</dbReference>
<dbReference type="Proteomes" id="UP001055439">
    <property type="component" value="Chromosome 9"/>
</dbReference>
<dbReference type="Pfam" id="PF17681">
    <property type="entry name" value="GCP_N_terminal"/>
    <property type="match status" value="1"/>
</dbReference>
<dbReference type="Gene3D" id="1.20.120.1900">
    <property type="entry name" value="Gamma-tubulin complex, C-terminal domain"/>
    <property type="match status" value="2"/>
</dbReference>
<accession>A0A9E7L6B2</accession>
<dbReference type="PANTHER" id="PTHR19302">
    <property type="entry name" value="GAMMA TUBULIN COMPLEX PROTEIN"/>
    <property type="match status" value="1"/>
</dbReference>
<sequence>MEIDPNFSSLLRTLRVDDPWVPPKTWESIPSESGRVRSADSCGESQDPIYESSLISNADPIHHALLKHLFVGSCEPYCGFIKSWIFRASIDDPYREFFVHKSTKSNAASESVDKLFLTEIKVIPFNNAQSLYSGRSPNIPIILLSGADYVFSATTDEPEATRCTTQNATDASYTSDESSHELDSLHNSENSFYSSEEEIESEGFLTSGNHVMPPEYLLHSDSLPCYTIKIPFPNSNEIGRLCFSQASCYSMPKQHGSAVHHYKNEKTNSSVSFCCGDEKPVMTPVLSEENYNSDNLWPVGLLEAPFYDIINYRGPKQPCLAPQSIQMTDETSGTLENTKSVFDKVIVPFSSKLDTVGRFEFMDARIGPWCHDIFSSWNSNEYYDLSANPILTRFSWFSSMDILKDRSSNKRHRSHFPYFDFSSVVDPCNFSGNVLATPDHGLEVEASRIGNSNLATAGSNGILADSVQHSIKDQPDLRSTCSSNASREAHHTPGHLPSSVCGGAPWVGSLHYSNEIESCAEDKWHDSGAEFEMPPDVVIDKCIVQEILLQYKYVSNFAIKLLEEGFDLHEHLLALRRYHFMELADWADTFIISVCKRKWSVTEPEKKVAEMQGILELSLQRSSCETDQYKERLYVYMNGQNIVPVSNSSAGLNIFDFMLLGYKVDWPIKIIVTPAALNIYAEIFRYLIQVRLATFSLVEVWYYIKVKDMLDLESVHMSYLAEALHICFLSEDTKPVAVIIENILQCALDFGLHLTGGHLYAGTNRPEPLNLQSDINLCKVSTIQTIFERNLKDLYLLYLKSPKHVDFSLCRFWDHLNYNEYYSNIFNKDTGYLCL</sequence>
<proteinExistence type="inferred from homology"/>
<organism evidence="9 10">
    <name type="scientific">Musa troglodytarum</name>
    <name type="common">fe'i banana</name>
    <dbReference type="NCBI Taxonomy" id="320322"/>
    <lineage>
        <taxon>Eukaryota</taxon>
        <taxon>Viridiplantae</taxon>
        <taxon>Streptophyta</taxon>
        <taxon>Embryophyta</taxon>
        <taxon>Tracheophyta</taxon>
        <taxon>Spermatophyta</taxon>
        <taxon>Magnoliopsida</taxon>
        <taxon>Liliopsida</taxon>
        <taxon>Zingiberales</taxon>
        <taxon>Musaceae</taxon>
        <taxon>Musa</taxon>
    </lineage>
</organism>
<evidence type="ECO:0000256" key="1">
    <source>
        <dbReference type="ARBA" id="ARBA00010337"/>
    </source>
</evidence>
<evidence type="ECO:0000313" key="9">
    <source>
        <dbReference type="EMBL" id="URE42111.1"/>
    </source>
</evidence>
<dbReference type="GO" id="GO:0000278">
    <property type="term" value="P:mitotic cell cycle"/>
    <property type="evidence" value="ECO:0007669"/>
    <property type="project" value="TreeGrafter"/>
</dbReference>
<comment type="subcellular location">
    <subcellularLocation>
        <location evidence="5">Cytoplasm</location>
        <location evidence="5">Cytoskeleton</location>
        <location evidence="5">Microtubule organizing center</location>
    </subcellularLocation>
</comment>
<dbReference type="GO" id="GO:0007020">
    <property type="term" value="P:microtubule nucleation"/>
    <property type="evidence" value="ECO:0007669"/>
    <property type="project" value="InterPro"/>
</dbReference>
<dbReference type="InterPro" id="IPR042241">
    <property type="entry name" value="GCP_C_sf"/>
</dbReference>
<feature type="domain" description="Gamma tubulin complex component protein N-terminal" evidence="8">
    <location>
        <begin position="54"/>
        <end position="151"/>
    </location>
</feature>
<dbReference type="GO" id="GO:0051011">
    <property type="term" value="F:microtubule minus-end binding"/>
    <property type="evidence" value="ECO:0007669"/>
    <property type="project" value="TreeGrafter"/>
</dbReference>
<keyword evidence="2 5" id="KW-0963">Cytoplasm</keyword>
<comment type="function">
    <text evidence="5">Component of the gamma-tubulin ring complex (gTuRC) which mediates microtubule nucleation.</text>
</comment>
<dbReference type="GO" id="GO:0043015">
    <property type="term" value="F:gamma-tubulin binding"/>
    <property type="evidence" value="ECO:0007669"/>
    <property type="project" value="InterPro"/>
</dbReference>
<comment type="similarity">
    <text evidence="1 5">Belongs to the TUBGCP family.</text>
</comment>
<dbReference type="InterPro" id="IPR040457">
    <property type="entry name" value="GCP_C"/>
</dbReference>
<evidence type="ECO:0000259" key="7">
    <source>
        <dbReference type="Pfam" id="PF04130"/>
    </source>
</evidence>
<dbReference type="GO" id="GO:0051321">
    <property type="term" value="P:meiotic cell cycle"/>
    <property type="evidence" value="ECO:0007669"/>
    <property type="project" value="TreeGrafter"/>
</dbReference>
<feature type="domain" description="Gamma tubulin complex component C-terminal" evidence="7">
    <location>
        <begin position="705"/>
        <end position="822"/>
    </location>
</feature>
<evidence type="ECO:0000313" key="10">
    <source>
        <dbReference type="Proteomes" id="UP001055439"/>
    </source>
</evidence>
<evidence type="ECO:0000256" key="5">
    <source>
        <dbReference type="RuleBase" id="RU363050"/>
    </source>
</evidence>
<dbReference type="PANTHER" id="PTHR19302:SF70">
    <property type="entry name" value="GAMMA-TUBULIN COMPLEX COMPONENT 6"/>
    <property type="match status" value="1"/>
</dbReference>
<gene>
    <name evidence="9" type="ORF">MUK42_14441</name>
</gene>
<name>A0A9E7L6B2_9LILI</name>
<evidence type="ECO:0000259" key="8">
    <source>
        <dbReference type="Pfam" id="PF17681"/>
    </source>
</evidence>
<feature type="compositionally biased region" description="Polar residues" evidence="6">
    <location>
        <begin position="162"/>
        <end position="176"/>
    </location>
</feature>
<feature type="domain" description="Gamma tubulin complex component C-terminal" evidence="7">
    <location>
        <begin position="568"/>
        <end position="701"/>
    </location>
</feature>
<protein>
    <recommendedName>
        <fullName evidence="5">Gamma-tubulin complex component</fullName>
    </recommendedName>
</protein>
<keyword evidence="4 5" id="KW-0206">Cytoskeleton</keyword>
<dbReference type="GO" id="GO:0000922">
    <property type="term" value="C:spindle pole"/>
    <property type="evidence" value="ECO:0007669"/>
    <property type="project" value="InterPro"/>
</dbReference>
<dbReference type="GO" id="GO:0000930">
    <property type="term" value="C:gamma-tubulin complex"/>
    <property type="evidence" value="ECO:0007669"/>
    <property type="project" value="TreeGrafter"/>
</dbReference>
<dbReference type="GO" id="GO:0051225">
    <property type="term" value="P:spindle assembly"/>
    <property type="evidence" value="ECO:0007669"/>
    <property type="project" value="TreeGrafter"/>
</dbReference>
<feature type="region of interest" description="Disordered" evidence="6">
    <location>
        <begin position="474"/>
        <end position="496"/>
    </location>
</feature>
<keyword evidence="3 5" id="KW-0493">Microtubule</keyword>
<reference evidence="9" key="1">
    <citation type="submission" date="2022-05" db="EMBL/GenBank/DDBJ databases">
        <title>The Musa troglodytarum L. genome provides insights into the mechanism of non-climacteric behaviour and enrichment of carotenoids.</title>
        <authorList>
            <person name="Wang J."/>
        </authorList>
    </citation>
    <scope>NUCLEOTIDE SEQUENCE</scope>
    <source>
        <tissue evidence="9">Leaf</tissue>
    </source>
</reference>
<keyword evidence="10" id="KW-1185">Reference proteome</keyword>
<evidence type="ECO:0000256" key="6">
    <source>
        <dbReference type="SAM" id="MobiDB-lite"/>
    </source>
</evidence>
<evidence type="ECO:0000256" key="3">
    <source>
        <dbReference type="ARBA" id="ARBA00022701"/>
    </source>
</evidence>
<dbReference type="EMBL" id="CP097511">
    <property type="protein sequence ID" value="URE42111.1"/>
    <property type="molecule type" value="Genomic_DNA"/>
</dbReference>